<evidence type="ECO:0000256" key="5">
    <source>
        <dbReference type="ARBA" id="ARBA00022617"/>
    </source>
</evidence>
<feature type="transmembrane region" description="Helical" evidence="13">
    <location>
        <begin position="126"/>
        <end position="149"/>
    </location>
</feature>
<dbReference type="GO" id="GO:0046872">
    <property type="term" value="F:metal ion binding"/>
    <property type="evidence" value="ECO:0007669"/>
    <property type="project" value="UniProtKB-KW"/>
</dbReference>
<feature type="transmembrane region" description="Helical" evidence="13">
    <location>
        <begin position="12"/>
        <end position="28"/>
    </location>
</feature>
<keyword evidence="10" id="KW-0408">Iron</keyword>
<proteinExistence type="inferred from homology"/>
<dbReference type="InterPro" id="IPR016174">
    <property type="entry name" value="Di-haem_cyt_TM"/>
</dbReference>
<evidence type="ECO:0000313" key="15">
    <source>
        <dbReference type="EMBL" id="MBC2834574.1"/>
    </source>
</evidence>
<evidence type="ECO:0000256" key="1">
    <source>
        <dbReference type="ARBA" id="ARBA00001970"/>
    </source>
</evidence>
<evidence type="ECO:0000313" key="16">
    <source>
        <dbReference type="Proteomes" id="UP000555411"/>
    </source>
</evidence>
<evidence type="ECO:0000256" key="6">
    <source>
        <dbReference type="ARBA" id="ARBA00022692"/>
    </source>
</evidence>
<feature type="transmembrane region" description="Helical" evidence="13">
    <location>
        <begin position="97"/>
        <end position="114"/>
    </location>
</feature>
<dbReference type="InterPro" id="IPR011577">
    <property type="entry name" value="Cyt_b561_bac/Ni-Hgenase"/>
</dbReference>
<dbReference type="PANTHER" id="PTHR30529:SF1">
    <property type="entry name" value="CYTOCHROME B561 HOMOLOG 2"/>
    <property type="match status" value="1"/>
</dbReference>
<feature type="transmembrane region" description="Helical" evidence="13">
    <location>
        <begin position="48"/>
        <end position="68"/>
    </location>
</feature>
<organism evidence="15 16">
    <name type="scientific">Paragemmobacter straminiformis</name>
    <dbReference type="NCBI Taxonomy" id="2045119"/>
    <lineage>
        <taxon>Bacteria</taxon>
        <taxon>Pseudomonadati</taxon>
        <taxon>Pseudomonadota</taxon>
        <taxon>Alphaproteobacteria</taxon>
        <taxon>Rhodobacterales</taxon>
        <taxon>Paracoccaceae</taxon>
        <taxon>Paragemmobacter</taxon>
    </lineage>
</organism>
<dbReference type="InterPro" id="IPR052168">
    <property type="entry name" value="Cytochrome_b561_oxidase"/>
</dbReference>
<keyword evidence="7" id="KW-0479">Metal-binding</keyword>
<dbReference type="GO" id="GO:0020037">
    <property type="term" value="F:heme binding"/>
    <property type="evidence" value="ECO:0007669"/>
    <property type="project" value="TreeGrafter"/>
</dbReference>
<keyword evidence="6 13" id="KW-0812">Transmembrane</keyword>
<keyword evidence="8" id="KW-0249">Electron transport</keyword>
<dbReference type="GO" id="GO:0005886">
    <property type="term" value="C:plasma membrane"/>
    <property type="evidence" value="ECO:0007669"/>
    <property type="project" value="UniProtKB-SubCell"/>
</dbReference>
<comment type="caution">
    <text evidence="15">The sequence shown here is derived from an EMBL/GenBank/DDBJ whole genome shotgun (WGS) entry which is preliminary data.</text>
</comment>
<accession>A0A842I680</accession>
<keyword evidence="9 13" id="KW-1133">Transmembrane helix</keyword>
<feature type="domain" description="Cytochrome b561 bacterial/Ni-hydrogenase" evidence="14">
    <location>
        <begin position="7"/>
        <end position="159"/>
    </location>
</feature>
<dbReference type="RefSeq" id="WP_185796160.1">
    <property type="nucleotide sequence ID" value="NZ_JACLQD010000001.1"/>
</dbReference>
<evidence type="ECO:0000256" key="12">
    <source>
        <dbReference type="ARBA" id="ARBA00037975"/>
    </source>
</evidence>
<dbReference type="EMBL" id="JACLQD010000001">
    <property type="protein sequence ID" value="MBC2834574.1"/>
    <property type="molecule type" value="Genomic_DNA"/>
</dbReference>
<evidence type="ECO:0000259" key="14">
    <source>
        <dbReference type="Pfam" id="PF01292"/>
    </source>
</evidence>
<evidence type="ECO:0000256" key="2">
    <source>
        <dbReference type="ARBA" id="ARBA00004651"/>
    </source>
</evidence>
<dbReference type="SUPFAM" id="SSF81342">
    <property type="entry name" value="Transmembrane di-heme cytochromes"/>
    <property type="match status" value="1"/>
</dbReference>
<gene>
    <name evidence="15" type="ORF">H7F16_03590</name>
</gene>
<dbReference type="AlphaFoldDB" id="A0A842I680"/>
<evidence type="ECO:0000256" key="9">
    <source>
        <dbReference type="ARBA" id="ARBA00022989"/>
    </source>
</evidence>
<name>A0A842I680_9RHOB</name>
<comment type="subcellular location">
    <subcellularLocation>
        <location evidence="2">Cell membrane</location>
        <topology evidence="2">Multi-pass membrane protein</topology>
    </subcellularLocation>
</comment>
<dbReference type="Pfam" id="PF01292">
    <property type="entry name" value="Ni_hydr_CYTB"/>
    <property type="match status" value="1"/>
</dbReference>
<keyword evidence="11 13" id="KW-0472">Membrane</keyword>
<evidence type="ECO:0000256" key="10">
    <source>
        <dbReference type="ARBA" id="ARBA00023004"/>
    </source>
</evidence>
<dbReference type="GO" id="GO:0022904">
    <property type="term" value="P:respiratory electron transport chain"/>
    <property type="evidence" value="ECO:0007669"/>
    <property type="project" value="InterPro"/>
</dbReference>
<keyword evidence="3" id="KW-0813">Transport</keyword>
<evidence type="ECO:0000256" key="11">
    <source>
        <dbReference type="ARBA" id="ARBA00023136"/>
    </source>
</evidence>
<evidence type="ECO:0000256" key="8">
    <source>
        <dbReference type="ARBA" id="ARBA00022982"/>
    </source>
</evidence>
<comment type="cofactor">
    <cofactor evidence="1">
        <name>heme b</name>
        <dbReference type="ChEBI" id="CHEBI:60344"/>
    </cofactor>
</comment>
<keyword evidence="16" id="KW-1185">Reference proteome</keyword>
<sequence length="161" mass="17132">MVKRDGYSKAQIGLHWLTAALIGFNYLYSEGMGDALDARLEGGAEPTLGIIPNVHVWVGIAVLVMVVLRLGLRMVQGHPAAAGTGLTALAATWGHRLLYLVLLVVPALGAVTWFGGLDATGEPHAFMANVILVLAGLHALVALFHQFVLKDGSLTRMLRSK</sequence>
<dbReference type="Proteomes" id="UP000555411">
    <property type="component" value="Unassembled WGS sequence"/>
</dbReference>
<dbReference type="PANTHER" id="PTHR30529">
    <property type="entry name" value="CYTOCHROME B561"/>
    <property type="match status" value="1"/>
</dbReference>
<evidence type="ECO:0000256" key="13">
    <source>
        <dbReference type="SAM" id="Phobius"/>
    </source>
</evidence>
<keyword evidence="4" id="KW-1003">Cell membrane</keyword>
<reference evidence="15 16" key="1">
    <citation type="journal article" date="2017" name="Int. J. Syst. Evol. Microbiol.">
        <title>Gemmobacter straminiformis sp. nov., isolated from an artificial fountain.</title>
        <authorList>
            <person name="Kang J.Y."/>
            <person name="Kim M.J."/>
            <person name="Chun J."/>
            <person name="Son K.P."/>
            <person name="Jahng K.Y."/>
        </authorList>
    </citation>
    <scope>NUCLEOTIDE SEQUENCE [LARGE SCALE GENOMIC DNA]</scope>
    <source>
        <strain evidence="15 16">CAM-8</strain>
    </source>
</reference>
<evidence type="ECO:0000256" key="3">
    <source>
        <dbReference type="ARBA" id="ARBA00022448"/>
    </source>
</evidence>
<protein>
    <submittedName>
        <fullName evidence="15">Cytochrome b/b6 domain-containing protein</fullName>
    </submittedName>
</protein>
<comment type="similarity">
    <text evidence="12">Belongs to the cytochrome b561 family.</text>
</comment>
<keyword evidence="5" id="KW-0349">Heme</keyword>
<dbReference type="GO" id="GO:0009055">
    <property type="term" value="F:electron transfer activity"/>
    <property type="evidence" value="ECO:0007669"/>
    <property type="project" value="InterPro"/>
</dbReference>
<evidence type="ECO:0000256" key="4">
    <source>
        <dbReference type="ARBA" id="ARBA00022475"/>
    </source>
</evidence>
<evidence type="ECO:0000256" key="7">
    <source>
        <dbReference type="ARBA" id="ARBA00022723"/>
    </source>
</evidence>